<keyword evidence="1" id="KW-0732">Signal</keyword>
<reference evidence="3 4" key="1">
    <citation type="submission" date="2024-03" db="EMBL/GenBank/DDBJ databases">
        <title>Mouse gut bacterial collection (mGBC) of GemPharmatech.</title>
        <authorList>
            <person name="He Y."/>
            <person name="Dong L."/>
            <person name="Wu D."/>
            <person name="Gao X."/>
            <person name="Lin Z."/>
        </authorList>
    </citation>
    <scope>NUCLEOTIDE SEQUENCE [LARGE SCALE GENOMIC DNA]</scope>
    <source>
        <strain evidence="3 4">20-218</strain>
    </source>
</reference>
<protein>
    <submittedName>
        <fullName evidence="3">DUF5626 family protein</fullName>
    </submittedName>
</protein>
<dbReference type="InterPro" id="IPR040491">
    <property type="entry name" value="DUF5626"/>
</dbReference>
<organism evidence="3 4">
    <name type="scientific">Lactococcus muris</name>
    <dbReference type="NCBI Taxonomy" id="2941330"/>
    <lineage>
        <taxon>Bacteria</taxon>
        <taxon>Bacillati</taxon>
        <taxon>Bacillota</taxon>
        <taxon>Bacilli</taxon>
        <taxon>Lactobacillales</taxon>
        <taxon>Streptococcaceae</taxon>
        <taxon>Lactococcus</taxon>
    </lineage>
</organism>
<feature type="domain" description="DUF5626" evidence="2">
    <location>
        <begin position="62"/>
        <end position="174"/>
    </location>
</feature>
<evidence type="ECO:0000313" key="4">
    <source>
        <dbReference type="Proteomes" id="UP001565242"/>
    </source>
</evidence>
<proteinExistence type="predicted"/>
<gene>
    <name evidence="3" type="ORF">AALM99_05125</name>
</gene>
<evidence type="ECO:0000259" key="2">
    <source>
        <dbReference type="Pfam" id="PF18540"/>
    </source>
</evidence>
<dbReference type="EMBL" id="JBCLSQ010000009">
    <property type="protein sequence ID" value="MEY8537822.1"/>
    <property type="molecule type" value="Genomic_DNA"/>
</dbReference>
<accession>A0ABV4DB90</accession>
<feature type="signal peptide" evidence="1">
    <location>
        <begin position="1"/>
        <end position="30"/>
    </location>
</feature>
<keyword evidence="4" id="KW-1185">Reference proteome</keyword>
<sequence length="177" mass="19318">MKKLKKKIILSSAMLSMLSGAIAPSTVAFADDNDQYSVSAIQKPSSVSAEFDLSNLSLNGDTKTIVDDQGNVTNFKVETASNPLLRISNGSHKVSAWGLNWHVTFYINVKNNKITSANNLNYTIIGIAIKSSSLRVENSKRATAHFEATTPIWDVLSWTGWVRATINSSNKLVITNN</sequence>
<evidence type="ECO:0000313" key="3">
    <source>
        <dbReference type="EMBL" id="MEY8537822.1"/>
    </source>
</evidence>
<dbReference type="Pfam" id="PF18540">
    <property type="entry name" value="DUF5626"/>
    <property type="match status" value="1"/>
</dbReference>
<dbReference type="Gene3D" id="2.60.40.3860">
    <property type="match status" value="1"/>
</dbReference>
<dbReference type="Proteomes" id="UP001565242">
    <property type="component" value="Unassembled WGS sequence"/>
</dbReference>
<dbReference type="RefSeq" id="WP_251422520.1">
    <property type="nucleotide sequence ID" value="NZ_BAAFQO010000018.1"/>
</dbReference>
<name>A0ABV4DB90_9LACT</name>
<comment type="caution">
    <text evidence="3">The sequence shown here is derived from an EMBL/GenBank/DDBJ whole genome shotgun (WGS) entry which is preliminary data.</text>
</comment>
<evidence type="ECO:0000256" key="1">
    <source>
        <dbReference type="SAM" id="SignalP"/>
    </source>
</evidence>
<feature type="chain" id="PRO_5047144293" evidence="1">
    <location>
        <begin position="31"/>
        <end position="177"/>
    </location>
</feature>